<keyword evidence="2 5" id="KW-0812">Transmembrane</keyword>
<keyword evidence="3 5" id="KW-1133">Transmembrane helix</keyword>
<dbReference type="RefSeq" id="WP_202245974.1">
    <property type="nucleotide sequence ID" value="NZ_JAESIY010000011.1"/>
</dbReference>
<feature type="transmembrane region" description="Helical" evidence="5">
    <location>
        <begin position="119"/>
        <end position="140"/>
    </location>
</feature>
<evidence type="ECO:0000313" key="8">
    <source>
        <dbReference type="Proteomes" id="UP000659388"/>
    </source>
</evidence>
<feature type="transmembrane region" description="Helical" evidence="5">
    <location>
        <begin position="259"/>
        <end position="276"/>
    </location>
</feature>
<feature type="transmembrane region" description="Helical" evidence="5">
    <location>
        <begin position="305"/>
        <end position="324"/>
    </location>
</feature>
<comment type="caution">
    <text evidence="7">The sequence shown here is derived from an EMBL/GenBank/DDBJ whole genome shotgun (WGS) entry which is preliminary data.</text>
</comment>
<evidence type="ECO:0000256" key="2">
    <source>
        <dbReference type="ARBA" id="ARBA00022692"/>
    </source>
</evidence>
<evidence type="ECO:0000313" key="7">
    <source>
        <dbReference type="EMBL" id="MBL3658180.1"/>
    </source>
</evidence>
<organism evidence="7 8">
    <name type="scientific">Fulvivirga sediminis</name>
    <dbReference type="NCBI Taxonomy" id="2803949"/>
    <lineage>
        <taxon>Bacteria</taxon>
        <taxon>Pseudomonadati</taxon>
        <taxon>Bacteroidota</taxon>
        <taxon>Cytophagia</taxon>
        <taxon>Cytophagales</taxon>
        <taxon>Fulvivirgaceae</taxon>
        <taxon>Fulvivirga</taxon>
    </lineage>
</organism>
<dbReference type="PANTHER" id="PTHR37422:SF13">
    <property type="entry name" value="LIPOPOLYSACCHARIDE BIOSYNTHESIS PROTEIN PA4999-RELATED"/>
    <property type="match status" value="1"/>
</dbReference>
<evidence type="ECO:0000256" key="1">
    <source>
        <dbReference type="ARBA" id="ARBA00004141"/>
    </source>
</evidence>
<reference evidence="7" key="1">
    <citation type="submission" date="2021-01" db="EMBL/GenBank/DDBJ databases">
        <title>Fulvivirga kasyanovii gen. nov., sp nov., a novel member of the phylum Bacteroidetes isolated from seawater in a mussel farm.</title>
        <authorList>
            <person name="Zhao L.-H."/>
            <person name="Wang Z.-J."/>
        </authorList>
    </citation>
    <scope>NUCLEOTIDE SEQUENCE</scope>
    <source>
        <strain evidence="7">2943</strain>
    </source>
</reference>
<sequence>MSKILEVSERKLFGVPVLFFALLIFCAMITSLIPLFGWKLFGVVLGAVVGLSVVVIAFTSYRLALMIFGAYGFLLFLIGDTLRLNLPMGVPFEILIGIIFIAILVKNKYSEIHEEDSNPFANAYGVTLLLFLGLDLILIVNSPLESFIPSIRSTFSLVMGYYCFYKGFKSKQFIKNFIVLILALSFFGALYGLRQEYVGLTDAEWQWLTSDPRRFQLFYIWGHVRKWSFFSDVNACGLTMAFTGIFSIVMAFGPFKTTNRIILVVMAIAMLLTMSYSGTRTATAMVPLGLAFYFLLTIDKTRTLLISAAVILIFGALIFGPFYGSTLNRIRSTFNSDDPSLNFREYKRKKLQSYVLSHPIGGGLGTANETAGRLSTTYDPDNGYLRTALDKGIPGLLVQLALFFVFMILATNAFYDMKFERNKAITAAFMASFFAITVAQFFQDAVEQKPINLLIFSGIAMVLRLKELDDKGEHI</sequence>
<evidence type="ECO:0000256" key="5">
    <source>
        <dbReference type="SAM" id="Phobius"/>
    </source>
</evidence>
<dbReference type="InterPro" id="IPR007016">
    <property type="entry name" value="O-antigen_ligase-rel_domated"/>
</dbReference>
<comment type="subcellular location">
    <subcellularLocation>
        <location evidence="1">Membrane</location>
        <topology evidence="1">Multi-pass membrane protein</topology>
    </subcellularLocation>
</comment>
<feature type="transmembrane region" description="Helical" evidence="5">
    <location>
        <begin position="424"/>
        <end position="443"/>
    </location>
</feature>
<dbReference type="InterPro" id="IPR051533">
    <property type="entry name" value="WaaL-like"/>
</dbReference>
<dbReference type="Proteomes" id="UP000659388">
    <property type="component" value="Unassembled WGS sequence"/>
</dbReference>
<feature type="transmembrane region" description="Helical" evidence="5">
    <location>
        <begin position="177"/>
        <end position="193"/>
    </location>
</feature>
<keyword evidence="4 5" id="KW-0472">Membrane</keyword>
<accession>A0A937K2B0</accession>
<dbReference type="EMBL" id="JAESIY010000011">
    <property type="protein sequence ID" value="MBL3658180.1"/>
    <property type="molecule type" value="Genomic_DNA"/>
</dbReference>
<gene>
    <name evidence="7" type="ORF">JL102_18655</name>
</gene>
<dbReference type="GO" id="GO:0016020">
    <property type="term" value="C:membrane"/>
    <property type="evidence" value="ECO:0007669"/>
    <property type="project" value="UniProtKB-SubCell"/>
</dbReference>
<feature type="transmembrane region" description="Helical" evidence="5">
    <location>
        <begin position="227"/>
        <end position="252"/>
    </location>
</feature>
<dbReference type="Pfam" id="PF04932">
    <property type="entry name" value="Wzy_C"/>
    <property type="match status" value="1"/>
</dbReference>
<keyword evidence="8" id="KW-1185">Reference proteome</keyword>
<name>A0A937K2B0_9BACT</name>
<evidence type="ECO:0000259" key="6">
    <source>
        <dbReference type="Pfam" id="PF04932"/>
    </source>
</evidence>
<feature type="transmembrane region" description="Helical" evidence="5">
    <location>
        <begin position="396"/>
        <end position="415"/>
    </location>
</feature>
<dbReference type="PANTHER" id="PTHR37422">
    <property type="entry name" value="TEICHURONIC ACID BIOSYNTHESIS PROTEIN TUAE"/>
    <property type="match status" value="1"/>
</dbReference>
<dbReference type="GO" id="GO:0016874">
    <property type="term" value="F:ligase activity"/>
    <property type="evidence" value="ECO:0007669"/>
    <property type="project" value="UniProtKB-KW"/>
</dbReference>
<dbReference type="AlphaFoldDB" id="A0A937K2B0"/>
<evidence type="ECO:0000256" key="3">
    <source>
        <dbReference type="ARBA" id="ARBA00022989"/>
    </source>
</evidence>
<feature type="domain" description="O-antigen ligase-related" evidence="6">
    <location>
        <begin position="266"/>
        <end position="398"/>
    </location>
</feature>
<feature type="transmembrane region" description="Helical" evidence="5">
    <location>
        <begin position="12"/>
        <end position="34"/>
    </location>
</feature>
<evidence type="ECO:0000256" key="4">
    <source>
        <dbReference type="ARBA" id="ARBA00023136"/>
    </source>
</evidence>
<keyword evidence="7" id="KW-0436">Ligase</keyword>
<proteinExistence type="predicted"/>
<feature type="transmembrane region" description="Helical" evidence="5">
    <location>
        <begin position="63"/>
        <end position="82"/>
    </location>
</feature>
<feature type="transmembrane region" description="Helical" evidence="5">
    <location>
        <begin position="88"/>
        <end position="107"/>
    </location>
</feature>
<protein>
    <submittedName>
        <fullName evidence="7">O-antigen ligase family protein</fullName>
    </submittedName>
</protein>